<name>A0A2K9LT43_9VIRU</name>
<feature type="compositionally biased region" description="Basic residues" evidence="1">
    <location>
        <begin position="8"/>
        <end position="23"/>
    </location>
</feature>
<reference evidence="2" key="1">
    <citation type="submission" date="2017-01" db="EMBL/GenBank/DDBJ databases">
        <title>High-throughput sequencing uncovers low homogeneity in the biogeography of single-stranded DNA viruses.</title>
        <authorList>
            <person name="Pearson V.M."/>
            <person name="Rokyta D.R."/>
        </authorList>
    </citation>
    <scope>NUCLEOTIDE SEQUENCE</scope>
</reference>
<evidence type="ECO:0000256" key="1">
    <source>
        <dbReference type="SAM" id="MobiDB-lite"/>
    </source>
</evidence>
<protein>
    <submittedName>
        <fullName evidence="2">Rep</fullName>
    </submittedName>
</protein>
<accession>A0A2K9LT43</accession>
<feature type="region of interest" description="Disordered" evidence="1">
    <location>
        <begin position="1"/>
        <end position="31"/>
    </location>
</feature>
<dbReference type="InterPro" id="IPR029053">
    <property type="entry name" value="Viral_coat"/>
</dbReference>
<organism evidence="2">
    <name type="scientific">uncultured virus</name>
    <dbReference type="NCBI Taxonomy" id="340016"/>
    <lineage>
        <taxon>Viruses</taxon>
        <taxon>environmental samples</taxon>
    </lineage>
</organism>
<dbReference type="Gene3D" id="2.60.120.20">
    <property type="match status" value="1"/>
</dbReference>
<proteinExistence type="predicted"/>
<evidence type="ECO:0000313" key="2">
    <source>
        <dbReference type="EMBL" id="AUM61970.1"/>
    </source>
</evidence>
<sequence length="257" mass="29077">MSKQNASKNKKSMRNKRRVRKQSSKPSKSFVKKVQRIIHKDTETKVVVYTSNATAFNQQINSSGDALRLMPQIANGTAENQKIGNIIRLQSLNVRGVLTFAYQTTSPNTRIGVRLLVLRAKRFKDWNQSATDLATNYTRLLEGSTAGATGLVADFNTPINHDYFSVVKDKRFYMSQSLQAVGTTVNDTINTTKFINFNVPYCRRNVMYDQDFSATEPIDFPMFMCLFYCKLDGSASDLPATTYLTFQYVSTAKYEDA</sequence>
<gene>
    <name evidence="2" type="primary">Rep</name>
</gene>
<dbReference type="EMBL" id="KY487951">
    <property type="protein sequence ID" value="AUM61970.1"/>
    <property type="molecule type" value="Genomic_DNA"/>
</dbReference>